<sequence>MMSILGENWLSEDHTVLNNKNVISVDKFVLLVLESARVEVAVLLNEIAFSKYESSKSSQTDDAISHKQRNLAILFSLIERIIKMISDASSGEGEPSQTIQERTIMQAITGLNETISLVLDFLQDAKNFGVVWRP</sequence>
<organism evidence="1 2">
    <name type="scientific">Avena sativa</name>
    <name type="common">Oat</name>
    <dbReference type="NCBI Taxonomy" id="4498"/>
    <lineage>
        <taxon>Eukaryota</taxon>
        <taxon>Viridiplantae</taxon>
        <taxon>Streptophyta</taxon>
        <taxon>Embryophyta</taxon>
        <taxon>Tracheophyta</taxon>
        <taxon>Spermatophyta</taxon>
        <taxon>Magnoliopsida</taxon>
        <taxon>Liliopsida</taxon>
        <taxon>Poales</taxon>
        <taxon>Poaceae</taxon>
        <taxon>BOP clade</taxon>
        <taxon>Pooideae</taxon>
        <taxon>Poodae</taxon>
        <taxon>Poeae</taxon>
        <taxon>Poeae Chloroplast Group 1 (Aveneae type)</taxon>
        <taxon>Aveninae</taxon>
        <taxon>Avena</taxon>
    </lineage>
</organism>
<dbReference type="Proteomes" id="UP001732700">
    <property type="component" value="Chromosome 6D"/>
</dbReference>
<reference evidence="1" key="2">
    <citation type="submission" date="2025-09" db="UniProtKB">
        <authorList>
            <consortium name="EnsemblPlants"/>
        </authorList>
    </citation>
    <scope>IDENTIFICATION</scope>
</reference>
<protein>
    <submittedName>
        <fullName evidence="1">Uncharacterized protein</fullName>
    </submittedName>
</protein>
<accession>A0ACD5ZEK4</accession>
<keyword evidence="2" id="KW-1185">Reference proteome</keyword>
<evidence type="ECO:0000313" key="1">
    <source>
        <dbReference type="EnsemblPlants" id="AVESA.00010b.r2.6DG1154900.1.CDS"/>
    </source>
</evidence>
<reference evidence="1" key="1">
    <citation type="submission" date="2021-05" db="EMBL/GenBank/DDBJ databases">
        <authorList>
            <person name="Scholz U."/>
            <person name="Mascher M."/>
            <person name="Fiebig A."/>
        </authorList>
    </citation>
    <scope>NUCLEOTIDE SEQUENCE [LARGE SCALE GENOMIC DNA]</scope>
</reference>
<dbReference type="EnsemblPlants" id="AVESA.00010b.r2.6DG1154900.1">
    <property type="protein sequence ID" value="AVESA.00010b.r2.6DG1154900.1.CDS"/>
    <property type="gene ID" value="AVESA.00010b.r2.6DG1154900"/>
</dbReference>
<name>A0ACD5ZEK4_AVESA</name>
<proteinExistence type="predicted"/>
<evidence type="ECO:0000313" key="2">
    <source>
        <dbReference type="Proteomes" id="UP001732700"/>
    </source>
</evidence>